<dbReference type="PANTHER" id="PTHR46796:SF6">
    <property type="entry name" value="ARAC SUBFAMILY"/>
    <property type="match status" value="1"/>
</dbReference>
<dbReference type="EMBL" id="CP021112">
    <property type="protein sequence ID" value="ARQ00494.1"/>
    <property type="molecule type" value="Genomic_DNA"/>
</dbReference>
<dbReference type="Gene3D" id="1.10.10.60">
    <property type="entry name" value="Homeodomain-like"/>
    <property type="match status" value="1"/>
</dbReference>
<dbReference type="InterPro" id="IPR020449">
    <property type="entry name" value="Tscrpt_reg_AraC-type_HTH"/>
</dbReference>
<dbReference type="InterPro" id="IPR018060">
    <property type="entry name" value="HTH_AraC"/>
</dbReference>
<dbReference type="Pfam" id="PF12833">
    <property type="entry name" value="HTH_18"/>
    <property type="match status" value="1"/>
</dbReference>
<dbReference type="PROSITE" id="PS00041">
    <property type="entry name" value="HTH_ARAC_FAMILY_1"/>
    <property type="match status" value="1"/>
</dbReference>
<keyword evidence="2" id="KW-1185">Reference proteome</keyword>
<reference evidence="1 2" key="1">
    <citation type="submission" date="2017-05" db="EMBL/GenBank/DDBJ databases">
        <title>Full genome sequence of Pseudorhodoplanes sinuspersici.</title>
        <authorList>
            <person name="Dastgheib S.M.M."/>
            <person name="Shavandi M."/>
            <person name="Tirandaz H."/>
        </authorList>
    </citation>
    <scope>NUCLEOTIDE SEQUENCE [LARGE SCALE GENOMIC DNA]</scope>
    <source>
        <strain evidence="1 2">RIPI110</strain>
    </source>
</reference>
<name>A0A1W6ZSZ2_9HYPH</name>
<dbReference type="InterPro" id="IPR035418">
    <property type="entry name" value="AraC-bd_2"/>
</dbReference>
<dbReference type="KEGG" id="psin:CAK95_16470"/>
<evidence type="ECO:0000313" key="1">
    <source>
        <dbReference type="EMBL" id="ARQ00494.1"/>
    </source>
</evidence>
<sequence length="315" mass="35423">MAAPEGFWSTNNARPGMALSYWIEAICEAFLEMKADAECESFSAQLTKFQFGPIDLNFVDTDPQEVWRTRTAIARSRQNFFYLLYMREGRMSVSQCGREAVITPGHCLLVNSLEPYRFSLPVRNDCLSVQIPQQWLRTWMPHPEDSTVTPLATHSPWGATLASALGNLRRDNLDHITLPFGIVADQIGALIALAHGESIEPLPRHNASLLRRLVRSIEERSCDPNTDPAMVASEHGISKRYLHLVLSQGGTSFGAALIEARLKRAKTLLDDARFARLPITDIAWRCGFSNPSHFARRFRQRFGTAPADYRKALHS</sequence>
<protein>
    <submittedName>
        <fullName evidence="1">Uncharacterized protein</fullName>
    </submittedName>
</protein>
<gene>
    <name evidence="1" type="ORF">CAK95_16470</name>
</gene>
<proteinExistence type="predicted"/>
<organism evidence="1 2">
    <name type="scientific">Pseudorhodoplanes sinuspersici</name>
    <dbReference type="NCBI Taxonomy" id="1235591"/>
    <lineage>
        <taxon>Bacteria</taxon>
        <taxon>Pseudomonadati</taxon>
        <taxon>Pseudomonadota</taxon>
        <taxon>Alphaproteobacteria</taxon>
        <taxon>Hyphomicrobiales</taxon>
        <taxon>Pseudorhodoplanes</taxon>
    </lineage>
</organism>
<dbReference type="InterPro" id="IPR050204">
    <property type="entry name" value="AraC_XylS_family_regulators"/>
</dbReference>
<dbReference type="Pfam" id="PF14525">
    <property type="entry name" value="AraC_binding_2"/>
    <property type="match status" value="1"/>
</dbReference>
<dbReference type="PANTHER" id="PTHR46796">
    <property type="entry name" value="HTH-TYPE TRANSCRIPTIONAL ACTIVATOR RHAS-RELATED"/>
    <property type="match status" value="1"/>
</dbReference>
<dbReference type="RefSeq" id="WP_086088891.1">
    <property type="nucleotide sequence ID" value="NZ_CP021112.1"/>
</dbReference>
<dbReference type="GO" id="GO:0043565">
    <property type="term" value="F:sequence-specific DNA binding"/>
    <property type="evidence" value="ECO:0007669"/>
    <property type="project" value="InterPro"/>
</dbReference>
<dbReference type="InterPro" id="IPR009057">
    <property type="entry name" value="Homeodomain-like_sf"/>
</dbReference>
<evidence type="ECO:0000313" key="2">
    <source>
        <dbReference type="Proteomes" id="UP000194137"/>
    </source>
</evidence>
<dbReference type="SMART" id="SM00342">
    <property type="entry name" value="HTH_ARAC"/>
    <property type="match status" value="1"/>
</dbReference>
<dbReference type="Proteomes" id="UP000194137">
    <property type="component" value="Chromosome"/>
</dbReference>
<dbReference type="PRINTS" id="PR00032">
    <property type="entry name" value="HTHARAC"/>
</dbReference>
<dbReference type="InterPro" id="IPR018062">
    <property type="entry name" value="HTH_AraC-typ_CS"/>
</dbReference>
<dbReference type="STRING" id="1235591.CAK95_16470"/>
<dbReference type="OrthoDB" id="252470at2"/>
<accession>A0A1W6ZSZ2</accession>
<dbReference type="AlphaFoldDB" id="A0A1W6ZSZ2"/>
<dbReference type="PROSITE" id="PS01124">
    <property type="entry name" value="HTH_ARAC_FAMILY_2"/>
    <property type="match status" value="1"/>
</dbReference>
<dbReference type="GO" id="GO:0003700">
    <property type="term" value="F:DNA-binding transcription factor activity"/>
    <property type="evidence" value="ECO:0007669"/>
    <property type="project" value="InterPro"/>
</dbReference>
<dbReference type="SUPFAM" id="SSF46689">
    <property type="entry name" value="Homeodomain-like"/>
    <property type="match status" value="1"/>
</dbReference>